<reference evidence="2 3" key="1">
    <citation type="submission" date="2020-08" db="EMBL/GenBank/DDBJ databases">
        <authorList>
            <person name="Newling K."/>
            <person name="Davey J."/>
            <person name="Forrester S."/>
        </authorList>
    </citation>
    <scope>NUCLEOTIDE SEQUENCE [LARGE SCALE GENOMIC DNA]</scope>
    <source>
        <strain evidence="3">Crithidia deanei Carvalho (ATCC PRA-265)</strain>
    </source>
</reference>
<gene>
    <name evidence="2" type="ORF">ADEAN_000888200</name>
</gene>
<dbReference type="VEuPathDB" id="TriTrypDB:ADEAN_000888200"/>
<dbReference type="OrthoDB" id="278199at2759"/>
<keyword evidence="1" id="KW-0472">Membrane</keyword>
<dbReference type="AlphaFoldDB" id="A0A7G2CNJ4"/>
<feature type="transmembrane region" description="Helical" evidence="1">
    <location>
        <begin position="15"/>
        <end position="37"/>
    </location>
</feature>
<keyword evidence="1" id="KW-1133">Transmembrane helix</keyword>
<keyword evidence="1" id="KW-0812">Transmembrane</keyword>
<evidence type="ECO:0000313" key="3">
    <source>
        <dbReference type="Proteomes" id="UP000515908"/>
    </source>
</evidence>
<organism evidence="2 3">
    <name type="scientific">Angomonas deanei</name>
    <dbReference type="NCBI Taxonomy" id="59799"/>
    <lineage>
        <taxon>Eukaryota</taxon>
        <taxon>Discoba</taxon>
        <taxon>Euglenozoa</taxon>
        <taxon>Kinetoplastea</taxon>
        <taxon>Metakinetoplastina</taxon>
        <taxon>Trypanosomatida</taxon>
        <taxon>Trypanosomatidae</taxon>
        <taxon>Strigomonadinae</taxon>
        <taxon>Angomonas</taxon>
    </lineage>
</organism>
<accession>A0A7G2CNJ4</accession>
<protein>
    <submittedName>
        <fullName evidence="2">Uncharacterized protein</fullName>
    </submittedName>
</protein>
<evidence type="ECO:0000313" key="2">
    <source>
        <dbReference type="EMBL" id="CAD2221350.1"/>
    </source>
</evidence>
<keyword evidence="3" id="KW-1185">Reference proteome</keyword>
<name>A0A7G2CNJ4_9TRYP</name>
<proteinExistence type="predicted"/>
<dbReference type="Proteomes" id="UP000515908">
    <property type="component" value="Chromosome 20"/>
</dbReference>
<dbReference type="EMBL" id="LR877164">
    <property type="protein sequence ID" value="CAD2221350.1"/>
    <property type="molecule type" value="Genomic_DNA"/>
</dbReference>
<evidence type="ECO:0000256" key="1">
    <source>
        <dbReference type="SAM" id="Phobius"/>
    </source>
</evidence>
<sequence>MLSSVFRHFCLRNKASIVSCWCMTFPSLFFFMDVFYMESLPLFPSRSRCFFSVASMSRIAKDGVGKGLRQRIQTKRWNRHQEAITSGDSALPTVHSPQDSLVRNKVLQNAFLGNVPPTALQKKFRNAVQASTSKSNAVEAFLLLASATNGSVSRECVQALSSSLVKLQVKEDLGEAAYRELLQAAVGSDDERWRDISPEEESIFATYERQKLERHAERGSGFNKELGMKVEGSDNEKVALIEFQLRRHTNDSMVPVSNDTLVNLMHLDISWLAALRLLQYARELSPEVPPNMEMLDRVTGLMTGYKSNGLGSRPWTEALRLYNTALHSGYETSLTTHAHALDALWRSNDSFQKVHSPVNAAHQQFLLTSAKKIKDEVASLKHLRVAGDEGCNYLESLVKVVAAAGDWESALGVLFDMDATPDGLSHRLLVPTAETFAFAMIACNVKGNATHSYSLQQIFKESYSWRSLHSEVLLTYLQSLRHITRTAPWVGEIVEELVKDGNGLDCPCAIACLQLLSASAVRSETPKARLARTLFDLFDANAYTQQPLARKIELQTLFRCCYVIESREGESGSVMNHIRQYYTSLFGPDSAEVEWIDDTEVYALQSTPSWEKAMEIFERQVMRRPREKVKYLPVPLRQVRWMCCHTLLNCCRSIVADADSDEFLLDDEAHQSETQNALEIVRRIEHFIKVNIHDQDISVGAEALSEIKLLGCLHETNKKKRVATATEAMNELAFAPESSLTPSIIALLSRALEVAELNLTTVVKENHAAFRGSVSALDTPDIAPLEKVYL</sequence>